<evidence type="ECO:0000313" key="6">
    <source>
        <dbReference type="Proteomes" id="UP000265120"/>
    </source>
</evidence>
<dbReference type="SMART" id="SM00406">
    <property type="entry name" value="IGv"/>
    <property type="match status" value="1"/>
</dbReference>
<dbReference type="FunFam" id="2.60.40.10:FF:003074">
    <property type="entry name" value="Immunoglobulin heavy variable 11-1"/>
    <property type="match status" value="1"/>
</dbReference>
<dbReference type="Ensembl" id="ENSCSET00000021415.1">
    <property type="protein sequence ID" value="ENSCSEP00000021142.1"/>
    <property type="gene ID" value="ENSCSEG00000013503.1"/>
</dbReference>
<protein>
    <submittedName>
        <fullName evidence="5">Immunoglobulin heavy variable 14-1</fullName>
    </submittedName>
</protein>
<dbReference type="GeneTree" id="ENSGT01140000282517"/>
<dbReference type="InterPro" id="IPR013783">
    <property type="entry name" value="Ig-like_fold"/>
</dbReference>
<dbReference type="InterPro" id="IPR013106">
    <property type="entry name" value="Ig_V-set"/>
</dbReference>
<dbReference type="GO" id="GO:0005576">
    <property type="term" value="C:extracellular region"/>
    <property type="evidence" value="ECO:0007669"/>
    <property type="project" value="UniProtKB-ARBA"/>
</dbReference>
<dbReference type="AlphaFoldDB" id="A0A3P8W3P7"/>
<dbReference type="GO" id="GO:0002250">
    <property type="term" value="P:adaptive immune response"/>
    <property type="evidence" value="ECO:0007669"/>
    <property type="project" value="UniProtKB-KW"/>
</dbReference>
<keyword evidence="2" id="KW-1064">Adaptive immunity</keyword>
<evidence type="ECO:0000256" key="3">
    <source>
        <dbReference type="ARBA" id="ARBA00043265"/>
    </source>
</evidence>
<dbReference type="InterPro" id="IPR007110">
    <property type="entry name" value="Ig-like_dom"/>
</dbReference>
<dbReference type="PANTHER" id="PTHR23266">
    <property type="entry name" value="IMMUNOGLOBULIN HEAVY CHAIN"/>
    <property type="match status" value="1"/>
</dbReference>
<dbReference type="SUPFAM" id="SSF48726">
    <property type="entry name" value="Immunoglobulin"/>
    <property type="match status" value="1"/>
</dbReference>
<keyword evidence="3" id="KW-1280">Immunoglobulin</keyword>
<dbReference type="InterPro" id="IPR036179">
    <property type="entry name" value="Ig-like_dom_sf"/>
</dbReference>
<feature type="domain" description="Ig-like" evidence="4">
    <location>
        <begin position="15"/>
        <end position="121"/>
    </location>
</feature>
<dbReference type="STRING" id="244447.ENSCSEP00000021142"/>
<reference evidence="5 6" key="1">
    <citation type="journal article" date="2014" name="Nat. Genet.">
        <title>Whole-genome sequence of a flatfish provides insights into ZW sex chromosome evolution and adaptation to a benthic lifestyle.</title>
        <authorList>
            <person name="Chen S."/>
            <person name="Zhang G."/>
            <person name="Shao C."/>
            <person name="Huang Q."/>
            <person name="Liu G."/>
            <person name="Zhang P."/>
            <person name="Song W."/>
            <person name="An N."/>
            <person name="Chalopin D."/>
            <person name="Volff J.N."/>
            <person name="Hong Y."/>
            <person name="Li Q."/>
            <person name="Sha Z."/>
            <person name="Zhou H."/>
            <person name="Xie M."/>
            <person name="Yu Q."/>
            <person name="Liu Y."/>
            <person name="Xiang H."/>
            <person name="Wang N."/>
            <person name="Wu K."/>
            <person name="Yang C."/>
            <person name="Zhou Q."/>
            <person name="Liao X."/>
            <person name="Yang L."/>
            <person name="Hu Q."/>
            <person name="Zhang J."/>
            <person name="Meng L."/>
            <person name="Jin L."/>
            <person name="Tian Y."/>
            <person name="Lian J."/>
            <person name="Yang J."/>
            <person name="Miao G."/>
            <person name="Liu S."/>
            <person name="Liang Z."/>
            <person name="Yan F."/>
            <person name="Li Y."/>
            <person name="Sun B."/>
            <person name="Zhang H."/>
            <person name="Zhang J."/>
            <person name="Zhu Y."/>
            <person name="Du M."/>
            <person name="Zhao Y."/>
            <person name="Schartl M."/>
            <person name="Tang Q."/>
            <person name="Wang J."/>
        </authorList>
    </citation>
    <scope>NUCLEOTIDE SEQUENCE</scope>
</reference>
<name>A0A3P8W3P7_CYNSE</name>
<dbReference type="InterPro" id="IPR050199">
    <property type="entry name" value="IgHV"/>
</dbReference>
<reference evidence="5" key="3">
    <citation type="submission" date="2025-09" db="UniProtKB">
        <authorList>
            <consortium name="Ensembl"/>
        </authorList>
    </citation>
    <scope>IDENTIFICATION</scope>
</reference>
<dbReference type="Gene3D" id="2.60.40.10">
    <property type="entry name" value="Immunoglobulins"/>
    <property type="match status" value="1"/>
</dbReference>
<evidence type="ECO:0000256" key="2">
    <source>
        <dbReference type="ARBA" id="ARBA00023130"/>
    </source>
</evidence>
<accession>A0A3P8W3P7</accession>
<keyword evidence="6" id="KW-1185">Reference proteome</keyword>
<dbReference type="Pfam" id="PF07686">
    <property type="entry name" value="V-set"/>
    <property type="match status" value="1"/>
</dbReference>
<reference evidence="5" key="2">
    <citation type="submission" date="2025-08" db="UniProtKB">
        <authorList>
            <consortium name="Ensembl"/>
        </authorList>
    </citation>
    <scope>IDENTIFICATION</scope>
</reference>
<dbReference type="PROSITE" id="PS50835">
    <property type="entry name" value="IG_LIKE"/>
    <property type="match status" value="1"/>
</dbReference>
<proteinExistence type="predicted"/>
<dbReference type="GO" id="GO:0019814">
    <property type="term" value="C:immunoglobulin complex"/>
    <property type="evidence" value="ECO:0007669"/>
    <property type="project" value="UniProtKB-KW"/>
</dbReference>
<evidence type="ECO:0000259" key="4">
    <source>
        <dbReference type="PROSITE" id="PS50835"/>
    </source>
</evidence>
<dbReference type="InParanoid" id="A0A3P8W3P7"/>
<evidence type="ECO:0000256" key="1">
    <source>
        <dbReference type="ARBA" id="ARBA00022859"/>
    </source>
</evidence>
<sequence length="121" mass="13429">CSWFKVFICYLCIDPQSILTQSEAVVKRPGDSHRLTCTGSGFTFNSSSDISWVKQDEGKSLEWVAFISAPSGSSKVYSPSVQNRFTVSRNNDVDQVYLHMNSLTAHDSAVYYCCVLVCGPQ</sequence>
<evidence type="ECO:0000313" key="5">
    <source>
        <dbReference type="Ensembl" id="ENSCSEP00000021142.1"/>
    </source>
</evidence>
<organism evidence="5 6">
    <name type="scientific">Cynoglossus semilaevis</name>
    <name type="common">Tongue sole</name>
    <dbReference type="NCBI Taxonomy" id="244447"/>
    <lineage>
        <taxon>Eukaryota</taxon>
        <taxon>Metazoa</taxon>
        <taxon>Chordata</taxon>
        <taxon>Craniata</taxon>
        <taxon>Vertebrata</taxon>
        <taxon>Euteleostomi</taxon>
        <taxon>Actinopterygii</taxon>
        <taxon>Neopterygii</taxon>
        <taxon>Teleostei</taxon>
        <taxon>Neoteleostei</taxon>
        <taxon>Acanthomorphata</taxon>
        <taxon>Carangaria</taxon>
        <taxon>Pleuronectiformes</taxon>
        <taxon>Pleuronectoidei</taxon>
        <taxon>Cynoglossidae</taxon>
        <taxon>Cynoglossinae</taxon>
        <taxon>Cynoglossus</taxon>
    </lineage>
</organism>
<dbReference type="Proteomes" id="UP000265120">
    <property type="component" value="Chromosome 17"/>
</dbReference>
<keyword evidence="1" id="KW-0391">Immunity</keyword>